<comment type="caution">
    <text evidence="2">The sequence shown here is derived from an EMBL/GenBank/DDBJ whole genome shotgun (WGS) entry which is preliminary data.</text>
</comment>
<accession>A0A2A2FC48</accession>
<protein>
    <submittedName>
        <fullName evidence="2">Rrf2 family transcriptional regulator</fullName>
    </submittedName>
</protein>
<evidence type="ECO:0000313" key="2">
    <source>
        <dbReference type="EMBL" id="PAU82182.1"/>
    </source>
</evidence>
<dbReference type="EMBL" id="NSKD01000001">
    <property type="protein sequence ID" value="PAU82182.1"/>
    <property type="molecule type" value="Genomic_DNA"/>
</dbReference>
<dbReference type="PROSITE" id="PS51197">
    <property type="entry name" value="HTH_RRF2_2"/>
    <property type="match status" value="1"/>
</dbReference>
<evidence type="ECO:0000256" key="1">
    <source>
        <dbReference type="ARBA" id="ARBA00023125"/>
    </source>
</evidence>
<dbReference type="GO" id="GO:0005829">
    <property type="term" value="C:cytosol"/>
    <property type="evidence" value="ECO:0007669"/>
    <property type="project" value="TreeGrafter"/>
</dbReference>
<dbReference type="GO" id="GO:0003677">
    <property type="term" value="F:DNA binding"/>
    <property type="evidence" value="ECO:0007669"/>
    <property type="project" value="UniProtKB-KW"/>
</dbReference>
<dbReference type="InterPro" id="IPR036390">
    <property type="entry name" value="WH_DNA-bd_sf"/>
</dbReference>
<dbReference type="InterPro" id="IPR000944">
    <property type="entry name" value="Tscrpt_reg_Rrf2"/>
</dbReference>
<name>A0A2A2FC48_9GAMM</name>
<dbReference type="Gene3D" id="1.10.10.10">
    <property type="entry name" value="Winged helix-like DNA-binding domain superfamily/Winged helix DNA-binding domain"/>
    <property type="match status" value="1"/>
</dbReference>
<dbReference type="RefSeq" id="WP_095616277.1">
    <property type="nucleotide sequence ID" value="NZ_NSKD01000001.1"/>
</dbReference>
<gene>
    <name evidence="2" type="ORF">CK501_03260</name>
</gene>
<proteinExistence type="predicted"/>
<dbReference type="PANTHER" id="PTHR33221">
    <property type="entry name" value="WINGED HELIX-TURN-HELIX TRANSCRIPTIONAL REGULATOR, RRF2 FAMILY"/>
    <property type="match status" value="1"/>
</dbReference>
<organism evidence="2 3">
    <name type="scientific">Halovibrio salipaludis</name>
    <dbReference type="NCBI Taxonomy" id="2032626"/>
    <lineage>
        <taxon>Bacteria</taxon>
        <taxon>Pseudomonadati</taxon>
        <taxon>Pseudomonadota</taxon>
        <taxon>Gammaproteobacteria</taxon>
        <taxon>Oceanospirillales</taxon>
        <taxon>Halomonadaceae</taxon>
        <taxon>Halovibrio</taxon>
    </lineage>
</organism>
<keyword evidence="1" id="KW-0238">DNA-binding</keyword>
<dbReference type="Proteomes" id="UP000218896">
    <property type="component" value="Unassembled WGS sequence"/>
</dbReference>
<evidence type="ECO:0000313" key="3">
    <source>
        <dbReference type="Proteomes" id="UP000218896"/>
    </source>
</evidence>
<reference evidence="2 3" key="1">
    <citation type="submission" date="2017-08" db="EMBL/GenBank/DDBJ databases">
        <title>Halovibrio sewagensis sp. nov., isolated from wastewater of high salinity.</title>
        <authorList>
            <person name="Dong X."/>
            <person name="Zhang G."/>
        </authorList>
    </citation>
    <scope>NUCLEOTIDE SEQUENCE [LARGE SCALE GENOMIC DNA]</scope>
    <source>
        <strain evidence="2 3">YL5-2</strain>
    </source>
</reference>
<dbReference type="PANTHER" id="PTHR33221:SF4">
    <property type="entry name" value="HTH-TYPE TRANSCRIPTIONAL REPRESSOR NSRR"/>
    <property type="match status" value="1"/>
</dbReference>
<dbReference type="Pfam" id="PF02082">
    <property type="entry name" value="Rrf2"/>
    <property type="match status" value="1"/>
</dbReference>
<dbReference type="OrthoDB" id="9795923at2"/>
<dbReference type="AlphaFoldDB" id="A0A2A2FC48"/>
<dbReference type="NCBIfam" id="TIGR00738">
    <property type="entry name" value="rrf2_super"/>
    <property type="match status" value="1"/>
</dbReference>
<dbReference type="SUPFAM" id="SSF46785">
    <property type="entry name" value="Winged helix' DNA-binding domain"/>
    <property type="match status" value="1"/>
</dbReference>
<sequence>MRLTRHTDYAVRMLMFLALREGQLGTIREIANAYGISRNHLMKVAHELQRNGYLETLRGKGGGLRLALPPERIMLGDLVRTMEPDLKMAECFGCDNQCVITPSCQLKFVLDEALGAFLKVLDGYSLENVTSPRAQKLRQHLALTLEGEPTPALNSHPGN</sequence>
<keyword evidence="3" id="KW-1185">Reference proteome</keyword>
<dbReference type="InterPro" id="IPR036388">
    <property type="entry name" value="WH-like_DNA-bd_sf"/>
</dbReference>
<dbReference type="GO" id="GO:0003700">
    <property type="term" value="F:DNA-binding transcription factor activity"/>
    <property type="evidence" value="ECO:0007669"/>
    <property type="project" value="TreeGrafter"/>
</dbReference>